<evidence type="ECO:0000313" key="2">
    <source>
        <dbReference type="Proteomes" id="UP000199663"/>
    </source>
</evidence>
<evidence type="ECO:0000313" key="1">
    <source>
        <dbReference type="EMBL" id="SDZ23973.1"/>
    </source>
</evidence>
<organism evidence="1 2">
    <name type="scientific">Rhodonellum ikkaensis</name>
    <dbReference type="NCBI Taxonomy" id="336829"/>
    <lineage>
        <taxon>Bacteria</taxon>
        <taxon>Pseudomonadati</taxon>
        <taxon>Bacteroidota</taxon>
        <taxon>Cytophagia</taxon>
        <taxon>Cytophagales</taxon>
        <taxon>Cytophagaceae</taxon>
        <taxon>Rhodonellum</taxon>
    </lineage>
</organism>
<dbReference type="Proteomes" id="UP000199663">
    <property type="component" value="Unassembled WGS sequence"/>
</dbReference>
<dbReference type="EMBL" id="FNQC01000008">
    <property type="protein sequence ID" value="SDZ23973.1"/>
    <property type="molecule type" value="Genomic_DNA"/>
</dbReference>
<reference evidence="1 2" key="1">
    <citation type="submission" date="2016-10" db="EMBL/GenBank/DDBJ databases">
        <authorList>
            <person name="Varghese N."/>
            <person name="Submissions S."/>
        </authorList>
    </citation>
    <scope>NUCLEOTIDE SEQUENCE [LARGE SCALE GENOMIC DNA]</scope>
    <source>
        <strain evidence="1 2">DSM 17997</strain>
    </source>
</reference>
<accession>A0A1H3REI0</accession>
<comment type="caution">
    <text evidence="1">The sequence shown here is derived from an EMBL/GenBank/DDBJ whole genome shotgun (WGS) entry which is preliminary data.</text>
</comment>
<dbReference type="RefSeq" id="WP_019598223.1">
    <property type="nucleotide sequence ID" value="NZ_FNQC01000008.1"/>
</dbReference>
<proteinExistence type="predicted"/>
<keyword evidence="2" id="KW-1185">Reference proteome</keyword>
<sequence length="760" mass="85187">MALAILKHINNVGDKYIFEADIGTNAYYQYKIGKSKRNFNGLDFIDDIQYQSESILSRVPNRNGFNTKFPIAVPKNVMDRNSRFIQLFSFKNPSQLSPAISEVVTLSGTVSGENDDFKLPKIMTLSTQKPMLNHDIIVEHAPFRLKEEKLGEAMFFNVLIGALPSLLGTALPAIGKLIPGLVNALPTIGKIVETAGQVLPEIGKTIPQTEKPGQGGLQQIMQQISPEVLQAILQVIQSQTPKTENGNGLAENKSIFSRDLSINPALLLQLAPLLEKVLSPETITAIGDSPVKLFQAVSDSALKFQKMELDHLEKINPGVNDTGLDKIVSAMRHPNGSNGANSKYSQAKVAPALLAALPALMPLLQNLLSPETIKAVGEQPLKLFNAIADAGLKHSKQELDHLERINPGVDDPALDQIVNSMSFKSAVSIKAKFDDSLSIKFLHAHTTPISGKAKVVYDSRQKIHFPVQLMNEDPESKQEANIPKGIFQLIIQDGNTMEILLEKKYRVKNIPLGLPIQDIFLEADEISKLPLQKDLKVELTFNWKRGNKTVGTFKNHYIYLSNGYLFQRVGGRMRDHFMLNDVNRFRNYWHKIWEGGPSTHKRWNIDMECKYYYHINEESENIKKLEVRRKVIHDSARDESSDYRRKISTKIMSGMEVSLEAYNELMKHFQKEPLDDERLMAFRSENYVSESGLAARVSVDFKGQKGETSSLWVYPEGSFQSYVISKIMGTDAAGMVNEILDEEVYFPKFSSAHFIGTKSQ</sequence>
<name>A0A1H3REI0_9BACT</name>
<protein>
    <submittedName>
        <fullName evidence="1">Uncharacterized protein</fullName>
    </submittedName>
</protein>
<gene>
    <name evidence="1" type="ORF">SAMN05444412_10868</name>
</gene>